<keyword evidence="1" id="KW-0677">Repeat</keyword>
<evidence type="ECO:0000313" key="4">
    <source>
        <dbReference type="Proteomes" id="UP000663760"/>
    </source>
</evidence>
<dbReference type="InterPro" id="IPR002885">
    <property type="entry name" value="PPR_rpt"/>
</dbReference>
<dbReference type="Pfam" id="PF13041">
    <property type="entry name" value="PPR_2"/>
    <property type="match status" value="1"/>
</dbReference>
<dbReference type="Gene3D" id="1.25.40.10">
    <property type="entry name" value="Tetratricopeptide repeat domain"/>
    <property type="match status" value="4"/>
</dbReference>
<dbReference type="Pfam" id="PF20431">
    <property type="entry name" value="E_motif"/>
    <property type="match status" value="1"/>
</dbReference>
<name>A0A7I8KSM2_SPIIN</name>
<dbReference type="InterPro" id="IPR011990">
    <property type="entry name" value="TPR-like_helical_dom_sf"/>
</dbReference>
<feature type="repeat" description="PPR" evidence="2">
    <location>
        <begin position="165"/>
        <end position="199"/>
    </location>
</feature>
<organism evidence="3 4">
    <name type="scientific">Spirodela intermedia</name>
    <name type="common">Intermediate duckweed</name>
    <dbReference type="NCBI Taxonomy" id="51605"/>
    <lineage>
        <taxon>Eukaryota</taxon>
        <taxon>Viridiplantae</taxon>
        <taxon>Streptophyta</taxon>
        <taxon>Embryophyta</taxon>
        <taxon>Tracheophyta</taxon>
        <taxon>Spermatophyta</taxon>
        <taxon>Magnoliopsida</taxon>
        <taxon>Liliopsida</taxon>
        <taxon>Araceae</taxon>
        <taxon>Lemnoideae</taxon>
        <taxon>Spirodela</taxon>
    </lineage>
</organism>
<feature type="repeat" description="PPR" evidence="2">
    <location>
        <begin position="330"/>
        <end position="360"/>
    </location>
</feature>
<dbReference type="PROSITE" id="PS51375">
    <property type="entry name" value="PPR"/>
    <property type="match status" value="5"/>
</dbReference>
<dbReference type="GO" id="GO:0003723">
    <property type="term" value="F:RNA binding"/>
    <property type="evidence" value="ECO:0007669"/>
    <property type="project" value="InterPro"/>
</dbReference>
<feature type="repeat" description="PPR" evidence="2">
    <location>
        <begin position="64"/>
        <end position="98"/>
    </location>
</feature>
<keyword evidence="4" id="KW-1185">Reference proteome</keyword>
<sequence length="545" mass="59765">MHFNQALNTCTTVTGLRVLHCRAIAYGLLPHSVRLATKFIAVAAWVCPTAIYARQMFDEMPHRDSHAWGTILRAYADAGPCEGALLLFREMRHSRAPPDRFTFPPVVRSCTVVSAISAGRQAHCDAVKHGLSSDMHFQSALLAMYAQNGELAEAELVFRETVLKNLVSWTAMVAGYAQNGACEKAAGAFRRMAAAGVRPNEVAVTSVLPVVRSAEEIHGYAIKSGFGSFNAVGNALIAAYGKCGQLDIARQLFGRMRDRTVVSWNAIIAAYQRNREGKMAIEIFRRMLTERVDFDYITLVSVISACASSVSLDVGRCLHRVVRKRGLLNNPSIGNALIDMYAKCGSLEAAREVFDELPQRSVVSWSAMISAYATHGRGEESLKLFSRMKSEGPPPNRLTFLSVLSACSHSGLAVEGREIFNSMKRDFSLTPSLEHYACMVDLLSRAGSLPEAYAFIEEMPIRPDTGVWAALLGGCRVHGDLSMAETATERLLRLDPRCVTGYVLLASVYAEAGRWEDAEKLRKTMKQAAMQKKPGHSLVKTITPP</sequence>
<dbReference type="OrthoDB" id="185373at2759"/>
<dbReference type="Proteomes" id="UP000663760">
    <property type="component" value="Chromosome 8"/>
</dbReference>
<dbReference type="PANTHER" id="PTHR47926">
    <property type="entry name" value="PENTATRICOPEPTIDE REPEAT-CONTAINING PROTEIN"/>
    <property type="match status" value="1"/>
</dbReference>
<dbReference type="FunFam" id="1.25.40.10:FF:000344">
    <property type="entry name" value="Pentatricopeptide repeat-containing protein"/>
    <property type="match status" value="1"/>
</dbReference>
<protein>
    <submittedName>
        <fullName evidence="3">Uncharacterized protein</fullName>
    </submittedName>
</protein>
<dbReference type="InterPro" id="IPR046960">
    <property type="entry name" value="PPR_At4g14850-like_plant"/>
</dbReference>
<dbReference type="Pfam" id="PF01535">
    <property type="entry name" value="PPR"/>
    <property type="match status" value="7"/>
</dbReference>
<dbReference type="EMBL" id="LR746271">
    <property type="protein sequence ID" value="CAA7400777.1"/>
    <property type="molecule type" value="Genomic_DNA"/>
</dbReference>
<dbReference type="AlphaFoldDB" id="A0A7I8KSM2"/>
<evidence type="ECO:0000256" key="2">
    <source>
        <dbReference type="PROSITE-ProRule" id="PRU00708"/>
    </source>
</evidence>
<dbReference type="PANTHER" id="PTHR47926:SF454">
    <property type="entry name" value="REPEAT-CONTAINING PROTEIN, PUTATIVE-RELATED"/>
    <property type="match status" value="1"/>
</dbReference>
<proteinExistence type="predicted"/>
<evidence type="ECO:0000256" key="1">
    <source>
        <dbReference type="ARBA" id="ARBA00022737"/>
    </source>
</evidence>
<reference evidence="3" key="1">
    <citation type="submission" date="2020-02" db="EMBL/GenBank/DDBJ databases">
        <authorList>
            <person name="Scholz U."/>
            <person name="Mascher M."/>
            <person name="Fiebig A."/>
        </authorList>
    </citation>
    <scope>NUCLEOTIDE SEQUENCE</scope>
</reference>
<dbReference type="NCBIfam" id="TIGR00756">
    <property type="entry name" value="PPR"/>
    <property type="match status" value="6"/>
</dbReference>
<dbReference type="FunFam" id="1.25.40.10:FF:000396">
    <property type="entry name" value="Pentatricopeptide repeat-containing protein At2g36730"/>
    <property type="match status" value="1"/>
</dbReference>
<dbReference type="SUPFAM" id="SSF48452">
    <property type="entry name" value="TPR-like"/>
    <property type="match status" value="1"/>
</dbReference>
<dbReference type="InterPro" id="IPR046848">
    <property type="entry name" value="E_motif"/>
</dbReference>
<dbReference type="GO" id="GO:0009451">
    <property type="term" value="P:RNA modification"/>
    <property type="evidence" value="ECO:0007669"/>
    <property type="project" value="InterPro"/>
</dbReference>
<gene>
    <name evidence="3" type="ORF">SI8410_08011455</name>
</gene>
<dbReference type="FunFam" id="1.25.40.10:FF:000090">
    <property type="entry name" value="Pentatricopeptide repeat-containing protein, chloroplastic"/>
    <property type="match status" value="1"/>
</dbReference>
<accession>A0A7I8KSM2</accession>
<feature type="repeat" description="PPR" evidence="2">
    <location>
        <begin position="361"/>
        <end position="395"/>
    </location>
</feature>
<feature type="repeat" description="PPR" evidence="2">
    <location>
        <begin position="260"/>
        <end position="294"/>
    </location>
</feature>
<evidence type="ECO:0000313" key="3">
    <source>
        <dbReference type="EMBL" id="CAA7400777.1"/>
    </source>
</evidence>